<evidence type="ECO:0008006" key="5">
    <source>
        <dbReference type="Google" id="ProtNLM"/>
    </source>
</evidence>
<name>A0ABM8CAL3_9BURK</name>
<dbReference type="EMBL" id="AP026966">
    <property type="protein sequence ID" value="BDT60313.1"/>
    <property type="molecule type" value="Genomic_DNA"/>
</dbReference>
<keyword evidence="2" id="KW-0472">Membrane</keyword>
<evidence type="ECO:0000313" key="4">
    <source>
        <dbReference type="Proteomes" id="UP001163336"/>
    </source>
</evidence>
<evidence type="ECO:0000256" key="1">
    <source>
        <dbReference type="SAM" id="MobiDB-lite"/>
    </source>
</evidence>
<proteinExistence type="predicted"/>
<gene>
    <name evidence="3" type="ORF">MasN3_38070</name>
</gene>
<feature type="region of interest" description="Disordered" evidence="1">
    <location>
        <begin position="1"/>
        <end position="22"/>
    </location>
</feature>
<dbReference type="Pfam" id="PF18919">
    <property type="entry name" value="DUF5670"/>
    <property type="match status" value="1"/>
</dbReference>
<reference evidence="3" key="1">
    <citation type="submission" date="2022-11" db="EMBL/GenBank/DDBJ databases">
        <title>Isolation and characterization of PLA-degrading bacterium Massilia sp. from Antarctic soil.</title>
        <authorList>
            <person name="Sato K."/>
            <person name="Gomez-Fuentes C."/>
            <person name="Ahmad S.A."/>
            <person name="Zulkharnain A."/>
        </authorList>
    </citation>
    <scope>NUCLEOTIDE SEQUENCE</scope>
    <source>
        <strain evidence="3">N-3</strain>
    </source>
</reference>
<keyword evidence="4" id="KW-1185">Reference proteome</keyword>
<evidence type="ECO:0000256" key="2">
    <source>
        <dbReference type="SAM" id="Phobius"/>
    </source>
</evidence>
<dbReference type="NCBIfam" id="NF033488">
    <property type="entry name" value="lmo0937_fam_TM"/>
    <property type="match status" value="1"/>
</dbReference>
<organism evidence="3 4">
    <name type="scientific">Massilia varians</name>
    <dbReference type="NCBI Taxonomy" id="457921"/>
    <lineage>
        <taxon>Bacteria</taxon>
        <taxon>Pseudomonadati</taxon>
        <taxon>Pseudomonadota</taxon>
        <taxon>Betaproteobacteria</taxon>
        <taxon>Burkholderiales</taxon>
        <taxon>Oxalobacteraceae</taxon>
        <taxon>Telluria group</taxon>
        <taxon>Massilia</taxon>
    </lineage>
</organism>
<accession>A0ABM8CAL3</accession>
<evidence type="ECO:0000313" key="3">
    <source>
        <dbReference type="EMBL" id="BDT60313.1"/>
    </source>
</evidence>
<keyword evidence="2" id="KW-1133">Transmembrane helix</keyword>
<keyword evidence="2" id="KW-0812">Transmembrane</keyword>
<dbReference type="InterPro" id="IPR043727">
    <property type="entry name" value="Lmo0937-like"/>
</dbReference>
<dbReference type="Proteomes" id="UP001163336">
    <property type="component" value="Chromosome"/>
</dbReference>
<sequence>MGAQEDDGLSGQQAACGPAPSSQTEANMLYTIAIVLLVLWVLGMLTSVAGGLIHLLLVVAAVVILIRLFTGRKVL</sequence>
<protein>
    <recommendedName>
        <fullName evidence="5">Lmo0937 family membrane protein</fullName>
    </recommendedName>
</protein>
<feature type="transmembrane region" description="Helical" evidence="2">
    <location>
        <begin position="28"/>
        <end position="46"/>
    </location>
</feature>